<dbReference type="Proteomes" id="UP000499080">
    <property type="component" value="Unassembled WGS sequence"/>
</dbReference>
<protein>
    <submittedName>
        <fullName evidence="2">Uncharacterized protein</fullName>
    </submittedName>
</protein>
<feature type="compositionally biased region" description="Basic and acidic residues" evidence="1">
    <location>
        <begin position="236"/>
        <end position="246"/>
    </location>
</feature>
<feature type="region of interest" description="Disordered" evidence="1">
    <location>
        <begin position="209"/>
        <end position="246"/>
    </location>
</feature>
<dbReference type="AlphaFoldDB" id="A0A4Y2FZS0"/>
<accession>A0A4Y2FZS0</accession>
<evidence type="ECO:0000313" key="2">
    <source>
        <dbReference type="EMBL" id="GBM46960.1"/>
    </source>
</evidence>
<sequence>MSLERKWMFAVGGCGQQLDKSLRLNFSALLWGLESEGLRSEGGRRKEMREVFRDRMIDEDKSQNLDASSSGLVTTVDSDRQPLLHVFTSRIRLPEQILKSNLRGCHNFCGAHKYHGCVYHTINSLYLEILNNNLNYINSLQERNYLRIFTGLGGLVLRSRPRGQKVPASERDSTEEPPCKRLVHAKSSGAKCLTVGVVRKFGEGVRAQVSSSHLTEVDDENDKMTRPSQNSPHVASKRDENIIKLN</sequence>
<reference evidence="2 3" key="1">
    <citation type="journal article" date="2019" name="Sci. Rep.">
        <title>Orb-weaving spider Araneus ventricosus genome elucidates the spidroin gene catalogue.</title>
        <authorList>
            <person name="Kono N."/>
            <person name="Nakamura H."/>
            <person name="Ohtoshi R."/>
            <person name="Moran D.A.P."/>
            <person name="Shinohara A."/>
            <person name="Yoshida Y."/>
            <person name="Fujiwara M."/>
            <person name="Mori M."/>
            <person name="Tomita M."/>
            <person name="Arakawa K."/>
        </authorList>
    </citation>
    <scope>NUCLEOTIDE SEQUENCE [LARGE SCALE GENOMIC DNA]</scope>
</reference>
<keyword evidence="3" id="KW-1185">Reference proteome</keyword>
<gene>
    <name evidence="2" type="ORF">AVEN_241185_1</name>
</gene>
<evidence type="ECO:0000256" key="1">
    <source>
        <dbReference type="SAM" id="MobiDB-lite"/>
    </source>
</evidence>
<organism evidence="2 3">
    <name type="scientific">Araneus ventricosus</name>
    <name type="common">Orbweaver spider</name>
    <name type="synonym">Epeira ventricosa</name>
    <dbReference type="NCBI Taxonomy" id="182803"/>
    <lineage>
        <taxon>Eukaryota</taxon>
        <taxon>Metazoa</taxon>
        <taxon>Ecdysozoa</taxon>
        <taxon>Arthropoda</taxon>
        <taxon>Chelicerata</taxon>
        <taxon>Arachnida</taxon>
        <taxon>Araneae</taxon>
        <taxon>Araneomorphae</taxon>
        <taxon>Entelegynae</taxon>
        <taxon>Araneoidea</taxon>
        <taxon>Araneidae</taxon>
        <taxon>Araneus</taxon>
    </lineage>
</organism>
<comment type="caution">
    <text evidence="2">The sequence shown here is derived from an EMBL/GenBank/DDBJ whole genome shotgun (WGS) entry which is preliminary data.</text>
</comment>
<dbReference type="EMBL" id="BGPR01001159">
    <property type="protein sequence ID" value="GBM46960.1"/>
    <property type="molecule type" value="Genomic_DNA"/>
</dbReference>
<evidence type="ECO:0000313" key="3">
    <source>
        <dbReference type="Proteomes" id="UP000499080"/>
    </source>
</evidence>
<proteinExistence type="predicted"/>
<name>A0A4Y2FZS0_ARAVE</name>